<accession>A0A5M6D1P5</accession>
<reference evidence="2 3" key="1">
    <citation type="submission" date="2019-08" db="EMBL/GenBank/DDBJ databases">
        <authorList>
            <person name="Dhanesh K."/>
            <person name="Kumar G."/>
            <person name="Sasikala C."/>
            <person name="Venkata Ramana C."/>
        </authorList>
    </citation>
    <scope>NUCLEOTIDE SEQUENCE [LARGE SCALE GENOMIC DNA]</scope>
    <source>
        <strain evidence="2 3">JC645</strain>
    </source>
</reference>
<dbReference type="Gene3D" id="3.40.50.1820">
    <property type="entry name" value="alpha/beta hydrolase"/>
    <property type="match status" value="1"/>
</dbReference>
<evidence type="ECO:0000313" key="2">
    <source>
        <dbReference type="EMBL" id="KAA5540936.1"/>
    </source>
</evidence>
<name>A0A5M6D1P5_9BACT</name>
<feature type="domain" description="AB hydrolase-1" evidence="1">
    <location>
        <begin position="114"/>
        <end position="222"/>
    </location>
</feature>
<organism evidence="2 3">
    <name type="scientific">Roseiconus nitratireducens</name>
    <dbReference type="NCBI Taxonomy" id="2605748"/>
    <lineage>
        <taxon>Bacteria</taxon>
        <taxon>Pseudomonadati</taxon>
        <taxon>Planctomycetota</taxon>
        <taxon>Planctomycetia</taxon>
        <taxon>Pirellulales</taxon>
        <taxon>Pirellulaceae</taxon>
        <taxon>Roseiconus</taxon>
    </lineage>
</organism>
<gene>
    <name evidence="2" type="ORF">FYK55_18660</name>
</gene>
<keyword evidence="3" id="KW-1185">Reference proteome</keyword>
<sequence>MDRDVPDEPTPGEIHRVGFFQQSLHSLRGRVLDRFVLRPSRHHLPFEPKRRELIPIGEKTMECFVQDVFPGSETSAQDATSEEPPGLVVLKFPGTAGRGERSTEAPAHYLPEVRSQVWTWNPPGYGSSRGRASLRILPQHAQQFYQHVRERFDATTRIWLVGNSLGCATAVALASLSHVEIDGLILRNPPPLVETVKRVSRRYPLGHLTDPIAESLPDEMNLLRTASRVRTRTVMLQSELDRLVPAELQMQVYHALPPEKRLVILRGLDHDGVVPEDQEDEVAAAVRWLWESQR</sequence>
<dbReference type="EMBL" id="VWOX01000011">
    <property type="protein sequence ID" value="KAA5540936.1"/>
    <property type="molecule type" value="Genomic_DNA"/>
</dbReference>
<dbReference type="GO" id="GO:0016787">
    <property type="term" value="F:hydrolase activity"/>
    <property type="evidence" value="ECO:0007669"/>
    <property type="project" value="UniProtKB-KW"/>
</dbReference>
<dbReference type="Proteomes" id="UP000324479">
    <property type="component" value="Unassembled WGS sequence"/>
</dbReference>
<dbReference type="PANTHER" id="PTHR12277">
    <property type="entry name" value="ALPHA/BETA HYDROLASE DOMAIN-CONTAINING PROTEIN"/>
    <property type="match status" value="1"/>
</dbReference>
<dbReference type="InterPro" id="IPR029058">
    <property type="entry name" value="AB_hydrolase_fold"/>
</dbReference>
<dbReference type="RefSeq" id="WP_150077982.1">
    <property type="nucleotide sequence ID" value="NZ_VWOX01000011.1"/>
</dbReference>
<proteinExistence type="predicted"/>
<protein>
    <submittedName>
        <fullName evidence="2">Alpha/beta hydrolase</fullName>
    </submittedName>
</protein>
<evidence type="ECO:0000259" key="1">
    <source>
        <dbReference type="Pfam" id="PF00561"/>
    </source>
</evidence>
<dbReference type="Pfam" id="PF00561">
    <property type="entry name" value="Abhydrolase_1"/>
    <property type="match status" value="1"/>
</dbReference>
<keyword evidence="2" id="KW-0378">Hydrolase</keyword>
<dbReference type="AlphaFoldDB" id="A0A5M6D1P5"/>
<dbReference type="SUPFAM" id="SSF53474">
    <property type="entry name" value="alpha/beta-Hydrolases"/>
    <property type="match status" value="1"/>
</dbReference>
<dbReference type="InterPro" id="IPR000073">
    <property type="entry name" value="AB_hydrolase_1"/>
</dbReference>
<evidence type="ECO:0000313" key="3">
    <source>
        <dbReference type="Proteomes" id="UP000324479"/>
    </source>
</evidence>
<comment type="caution">
    <text evidence="2">The sequence shown here is derived from an EMBL/GenBank/DDBJ whole genome shotgun (WGS) entry which is preliminary data.</text>
</comment>